<dbReference type="InterPro" id="IPR001119">
    <property type="entry name" value="SLH_dom"/>
</dbReference>
<dbReference type="InterPro" id="IPR011801">
    <property type="entry name" value="Swm_rep_I_cyn"/>
</dbReference>
<sequence>MQLSRIRSIAVFVAAALFVQMIVPLGGWGDSSTAYASGTYGPIVRQLVPPSGELLAPSSTNLTLTFDENIIRGAGYITVQRENAGAWATVGAPIDVMDVNRVLLEQPTRIATIALDAPLTDGNYNVIVDAGAFASQSTGRPYAGTSTWQFTVAPDAALAPVYNPTPGYAEVSADAAIALTIDYQKPMKKGSGNIYVKRQSDNATVQTIAVTSGSVSIRDKTVTIRLAKLDSATNYYILMDMGALLDLGNNPYGITDPTVWPFKTKAAMDRTPPTVEYFTPTSGGIMGELNGYLKIKFSEKMYAGSGSVTIKQGNAAFCTIAAESGAVDGYDTDTLTIKPSVGHCAAFANNTTYTVVIDSLAFHDAAGNNYAGSSNWSIRVIQDVQPPEVVSLSPSAGVKSVAVDANLFAIKFNKAVTIGNASGAWIKQLSAPTAPTIPLRLAVSPSDSTTVNLTPADPATRFAAGAGYAIYIDRNAITSLGGYGFPGILNDYYWGFQTIGSDTTKPQFNSATMDGLSVLLNYSEELDESSVPDAGNFYVTVGDVPVQALAVTVSGKQVAVKLQNSVPVGQRVTIAYTAGTHPIRDLSLNEAANLSSRDVANSAAGTLPAPLAGTINGSVLTLQFNKVLDSLASNAASQFAVQYNGSPVIIRTLALNGSTLTFVLNTMPTTGQPVTISYQPDGAPLRDISGNAVAAFTNFSVTNGIDLTPPALNGGSVSGSVVSLVFNEGLDSGSTPGRTNFLVRVNGTVIAVNSVSIDGNTVKLTMPQAIGSGSVQVSYMPGTSVLKDMAGNPAAAFNNYQVSQGEASAVIYSSGTVDDSIVTLLFSGSLDGTSEPSASQFRVAAGGVTLTVGAVDVSGPAVKLALLTAPPAGETVAVTYTSSGTSLLDSAGKAVASFGPVSIASSANGLPNYVKANGEGGLLFDIEHATAATDTLSSGTGANRYTLDGDLVATAFSVLKTNNAFTQTMLNVVVPESEPGAMVAIPIRGILNANTRAPSGVIRVDYGVYQMEYPLLAINSSTLSQILSTDPSAYLLLQIEKASDPKLNSMLSLQGGRLLAPSADFTAFTVANGVKKEVEAFDNEVISSIKVPGGANFEDAQLSVVRFDDEINDLLYTPTTLTRSGNAVIMSSSRKGNGLYAAVSNSRVYSDVSQIEWAKDSVNTLASKFIIDRASGNYFKPNANITRGDFAKYIVRALGLEGSRSSAARYNDVNASGSDAAYIGAASAAGIVQGGTDGRFRPEASITREEMALMMQRAMTYAGKSVSYAGSELNAFKDKNSVSSYAKEAVLQNIAAGIMNGMSATAFQPQDNATRAQAIVMLDRMLNYIGYIQS</sequence>
<dbReference type="InterPro" id="IPR032812">
    <property type="entry name" value="SbsA_Ig"/>
</dbReference>
<dbReference type="PROSITE" id="PS51272">
    <property type="entry name" value="SLH"/>
    <property type="match status" value="3"/>
</dbReference>
<dbReference type="Pfam" id="PF13205">
    <property type="entry name" value="Big_5"/>
    <property type="match status" value="2"/>
</dbReference>
<keyword evidence="1" id="KW-0732">Signal</keyword>
<feature type="domain" description="SLH" evidence="2">
    <location>
        <begin position="1145"/>
        <end position="1205"/>
    </location>
</feature>
<dbReference type="Pfam" id="PF00395">
    <property type="entry name" value="SLH"/>
    <property type="match status" value="3"/>
</dbReference>
<dbReference type="Proteomes" id="UP000574133">
    <property type="component" value="Unassembled WGS sequence"/>
</dbReference>
<dbReference type="NCBIfam" id="TIGR02059">
    <property type="entry name" value="swm_rep_I"/>
    <property type="match status" value="4"/>
</dbReference>
<feature type="domain" description="SLH" evidence="2">
    <location>
        <begin position="1273"/>
        <end position="1334"/>
    </location>
</feature>
<name>A0A841TBE6_9BACL</name>
<dbReference type="InterPro" id="IPR051465">
    <property type="entry name" value="Cell_Envelope_Struct_Comp"/>
</dbReference>
<evidence type="ECO:0000313" key="4">
    <source>
        <dbReference type="Proteomes" id="UP000574133"/>
    </source>
</evidence>
<gene>
    <name evidence="3" type="ORF">H4Q31_15995</name>
</gene>
<dbReference type="PANTHER" id="PTHR43308:SF5">
    <property type="entry name" value="S-LAYER PROTEIN _ PEPTIDOGLYCAN ENDO-BETA-N-ACETYLGLUCOSAMINIDASE"/>
    <property type="match status" value="1"/>
</dbReference>
<comment type="caution">
    <text evidence="3">The sequence shown here is derived from an EMBL/GenBank/DDBJ whole genome shotgun (WGS) entry which is preliminary data.</text>
</comment>
<reference evidence="3 4" key="1">
    <citation type="submission" date="2020-08" db="EMBL/GenBank/DDBJ databases">
        <title>Cohnella phylogeny.</title>
        <authorList>
            <person name="Dunlap C."/>
        </authorList>
    </citation>
    <scope>NUCLEOTIDE SEQUENCE [LARGE SCALE GENOMIC DNA]</scope>
    <source>
        <strain evidence="3 4">DSM 103658</strain>
    </source>
</reference>
<evidence type="ECO:0000313" key="3">
    <source>
        <dbReference type="EMBL" id="MBB6678793.1"/>
    </source>
</evidence>
<evidence type="ECO:0000256" key="1">
    <source>
        <dbReference type="ARBA" id="ARBA00022729"/>
    </source>
</evidence>
<accession>A0A841TBE6</accession>
<dbReference type="RefSeq" id="WP_185180058.1">
    <property type="nucleotide sequence ID" value="NZ_CBCSEP010000003.1"/>
</dbReference>
<feature type="domain" description="SLH" evidence="2">
    <location>
        <begin position="1206"/>
        <end position="1269"/>
    </location>
</feature>
<dbReference type="EMBL" id="JACJVN010000060">
    <property type="protein sequence ID" value="MBB6678793.1"/>
    <property type="molecule type" value="Genomic_DNA"/>
</dbReference>
<dbReference type="Pfam" id="PF13753">
    <property type="entry name" value="SWM_repeat"/>
    <property type="match status" value="4"/>
</dbReference>
<dbReference type="InterPro" id="IPR014755">
    <property type="entry name" value="Cu-Rt/internalin_Ig-like"/>
</dbReference>
<protein>
    <submittedName>
        <fullName evidence="3">Ig-like domain-containing protein</fullName>
    </submittedName>
</protein>
<keyword evidence="4" id="KW-1185">Reference proteome</keyword>
<evidence type="ECO:0000259" key="2">
    <source>
        <dbReference type="PROSITE" id="PS51272"/>
    </source>
</evidence>
<proteinExistence type="predicted"/>
<dbReference type="PANTHER" id="PTHR43308">
    <property type="entry name" value="OUTER MEMBRANE PROTEIN ALPHA-RELATED"/>
    <property type="match status" value="1"/>
</dbReference>
<dbReference type="InterPro" id="IPR028059">
    <property type="entry name" value="SWM_rpt"/>
</dbReference>
<dbReference type="Gene3D" id="2.60.40.1220">
    <property type="match status" value="3"/>
</dbReference>
<organism evidence="3 4">
    <name type="scientific">Cohnella lubricantis</name>
    <dbReference type="NCBI Taxonomy" id="2163172"/>
    <lineage>
        <taxon>Bacteria</taxon>
        <taxon>Bacillati</taxon>
        <taxon>Bacillota</taxon>
        <taxon>Bacilli</taxon>
        <taxon>Bacillales</taxon>
        <taxon>Paenibacillaceae</taxon>
        <taxon>Cohnella</taxon>
    </lineage>
</organism>